<dbReference type="GO" id="GO:0005829">
    <property type="term" value="C:cytosol"/>
    <property type="evidence" value="ECO:0007669"/>
    <property type="project" value="TreeGrafter"/>
</dbReference>
<dbReference type="InterPro" id="IPR044668">
    <property type="entry name" value="PuuD-like"/>
</dbReference>
<dbReference type="AlphaFoldDB" id="A0A221MCP3"/>
<evidence type="ECO:0000313" key="1">
    <source>
        <dbReference type="EMBL" id="ASN05397.1"/>
    </source>
</evidence>
<reference evidence="1 2" key="1">
    <citation type="journal article" date="2003" name="Int. J. Syst. Evol. Microbiol.">
        <title>Virgibacillus carmonensis sp. nov., Virgibacillus necropolis sp. nov. and Virgibacillus picturae sp. nov., three novel species isolated from deteriorated mural paintings, transfer of the species of the genus salibacillus to Virgibacillus, as Virgibacillus marismortui comb. nov. and Virgibacillus salexigens comb. nov., and emended description of the genus Virgibacillus.</title>
        <authorList>
            <person name="Heyrman J."/>
            <person name="Logan N.A."/>
            <person name="Busse H.J."/>
            <person name="Balcaen A."/>
            <person name="Lebbe L."/>
            <person name="Rodriguez-Diaz M."/>
            <person name="Swings J."/>
            <person name="De Vos P."/>
        </authorList>
    </citation>
    <scope>NUCLEOTIDE SEQUENCE [LARGE SCALE GENOMIC DNA]</scope>
    <source>
        <strain evidence="1 2">LMG 19488</strain>
    </source>
</reference>
<dbReference type="InterPro" id="IPR011697">
    <property type="entry name" value="Peptidase_C26"/>
</dbReference>
<accession>A0A221MCP3</accession>
<proteinExistence type="predicted"/>
<dbReference type="Gene3D" id="3.40.50.880">
    <property type="match status" value="1"/>
</dbReference>
<dbReference type="FunFam" id="3.40.50.880:FF:000030">
    <property type="entry name" value="Gamma-glutamyl-gamma-aminobutyrate hydrolase PuuD"/>
    <property type="match status" value="1"/>
</dbReference>
<keyword evidence="2" id="KW-1185">Reference proteome</keyword>
<dbReference type="OrthoDB" id="9813383at2"/>
<dbReference type="CDD" id="cd01745">
    <property type="entry name" value="GATase1_2"/>
    <property type="match status" value="1"/>
</dbReference>
<dbReference type="InterPro" id="IPR029062">
    <property type="entry name" value="Class_I_gatase-like"/>
</dbReference>
<evidence type="ECO:0000313" key="2">
    <source>
        <dbReference type="Proteomes" id="UP000204391"/>
    </source>
</evidence>
<protein>
    <submittedName>
        <fullName evidence="1">Gamma-glutamyl-gamma-aminobutyrate hydrolase</fullName>
    </submittedName>
</protein>
<keyword evidence="1" id="KW-0378">Hydrolase</keyword>
<dbReference type="PANTHER" id="PTHR43235:SF1">
    <property type="entry name" value="GLUTAMINE AMIDOTRANSFERASE PB2B2.05-RELATED"/>
    <property type="match status" value="1"/>
</dbReference>
<sequence>MMQPIKPVIGITSSIVNHDGIPSVNLHEKYIRSVTKAGGIPIVIPTGTEDMPEVWTSICNGIILSSGEDIDPHSYQANPEPRIQKTNEKRDLIEMGLVKNALNQKKPIFAICRGITMQNVALGGTVIQDIETNNPNAIKHFQQAARPNPTHEIQIGDDSQLFQILKSSTFRVNSMHHQAIDKLAPGLKIVAVAPDGIIEAVEGVDKSSLWLAIQWHPEEMASEDPAMQGLFKAFIDKCTLAKEKSF</sequence>
<gene>
    <name evidence="1" type="ORF">CFK40_10425</name>
</gene>
<dbReference type="Proteomes" id="UP000204391">
    <property type="component" value="Chromosome"/>
</dbReference>
<dbReference type="GO" id="GO:0033969">
    <property type="term" value="F:gamma-glutamyl-gamma-aminobutyrate hydrolase activity"/>
    <property type="evidence" value="ECO:0007669"/>
    <property type="project" value="TreeGrafter"/>
</dbReference>
<dbReference type="GO" id="GO:0006598">
    <property type="term" value="P:polyamine catabolic process"/>
    <property type="evidence" value="ECO:0007669"/>
    <property type="project" value="TreeGrafter"/>
</dbReference>
<organism evidence="1 2">
    <name type="scientific">Virgibacillus necropolis</name>
    <dbReference type="NCBI Taxonomy" id="163877"/>
    <lineage>
        <taxon>Bacteria</taxon>
        <taxon>Bacillati</taxon>
        <taxon>Bacillota</taxon>
        <taxon>Bacilli</taxon>
        <taxon>Bacillales</taxon>
        <taxon>Bacillaceae</taxon>
        <taxon>Virgibacillus</taxon>
    </lineage>
</organism>
<dbReference type="KEGG" id="vne:CFK40_10425"/>
<dbReference type="PANTHER" id="PTHR43235">
    <property type="entry name" value="GLUTAMINE AMIDOTRANSFERASE PB2B2.05-RELATED"/>
    <property type="match status" value="1"/>
</dbReference>
<dbReference type="PROSITE" id="PS51273">
    <property type="entry name" value="GATASE_TYPE_1"/>
    <property type="match status" value="1"/>
</dbReference>
<dbReference type="Pfam" id="PF07722">
    <property type="entry name" value="Peptidase_C26"/>
    <property type="match status" value="1"/>
</dbReference>
<name>A0A221MCP3_9BACI</name>
<dbReference type="EMBL" id="CP022437">
    <property type="protein sequence ID" value="ASN05397.1"/>
    <property type="molecule type" value="Genomic_DNA"/>
</dbReference>
<dbReference type="SUPFAM" id="SSF52317">
    <property type="entry name" value="Class I glutamine amidotransferase-like"/>
    <property type="match status" value="1"/>
</dbReference>
<dbReference type="RefSeq" id="WP_089532247.1">
    <property type="nucleotide sequence ID" value="NZ_CP022437.1"/>
</dbReference>